<dbReference type="AlphaFoldDB" id="A0A518K390"/>
<keyword evidence="5" id="KW-1185">Reference proteome</keyword>
<keyword evidence="2" id="KW-1133">Transmembrane helix</keyword>
<feature type="domain" description="GYF" evidence="3">
    <location>
        <begin position="75"/>
        <end position="117"/>
    </location>
</feature>
<keyword evidence="2" id="KW-0812">Transmembrane</keyword>
<evidence type="ECO:0000256" key="2">
    <source>
        <dbReference type="SAM" id="Phobius"/>
    </source>
</evidence>
<feature type="compositionally biased region" description="Pro residues" evidence="1">
    <location>
        <begin position="36"/>
        <end position="62"/>
    </location>
</feature>
<gene>
    <name evidence="4" type="ORF">Spa11_04470</name>
</gene>
<name>A0A518K390_9BACT</name>
<feature type="region of interest" description="Disordered" evidence="1">
    <location>
        <begin position="116"/>
        <end position="189"/>
    </location>
</feature>
<evidence type="ECO:0000313" key="4">
    <source>
        <dbReference type="EMBL" id="QDV72273.1"/>
    </source>
</evidence>
<accession>A0A518K390</accession>
<proteinExistence type="predicted"/>
<dbReference type="Proteomes" id="UP000316426">
    <property type="component" value="Chromosome"/>
</dbReference>
<dbReference type="InterPro" id="IPR025640">
    <property type="entry name" value="GYF_2"/>
</dbReference>
<evidence type="ECO:0000259" key="3">
    <source>
        <dbReference type="Pfam" id="PF14237"/>
    </source>
</evidence>
<sequence>MPILCACPNGHSLRVKDKLAGKRGKCPTCGADFDVPAPPAPPTEGGPPPEPVPAQPTSPPPAGVASEPAVEWRMARAGGEQYGPTVPAVFAQWIAAGRVTPDTLVWRTGWPDWRRADAPNADLPAPLPGAPTEPPPLPAPGATLPPPAPTASQSPAPSPAPAETPTPAPTPTIKPSRPVPPSTAYTLRKRQQAKRRRIITIALALVCVVLTGLLVIATMTNSSEEATAPPASQARRMAPQARRYSPI</sequence>
<evidence type="ECO:0000313" key="5">
    <source>
        <dbReference type="Proteomes" id="UP000316426"/>
    </source>
</evidence>
<protein>
    <recommendedName>
        <fullName evidence="3">GYF domain-containing protein</fullName>
    </recommendedName>
</protein>
<dbReference type="Pfam" id="PF14237">
    <property type="entry name" value="GYF_2"/>
    <property type="match status" value="1"/>
</dbReference>
<feature type="region of interest" description="Disordered" evidence="1">
    <location>
        <begin position="25"/>
        <end position="67"/>
    </location>
</feature>
<keyword evidence="2" id="KW-0472">Membrane</keyword>
<feature type="transmembrane region" description="Helical" evidence="2">
    <location>
        <begin position="198"/>
        <end position="219"/>
    </location>
</feature>
<dbReference type="KEGG" id="bmei:Spa11_04470"/>
<evidence type="ECO:0000256" key="1">
    <source>
        <dbReference type="SAM" id="MobiDB-lite"/>
    </source>
</evidence>
<organism evidence="4 5">
    <name type="scientific">Botrimarina mediterranea</name>
    <dbReference type="NCBI Taxonomy" id="2528022"/>
    <lineage>
        <taxon>Bacteria</taxon>
        <taxon>Pseudomonadati</taxon>
        <taxon>Planctomycetota</taxon>
        <taxon>Planctomycetia</taxon>
        <taxon>Pirellulales</taxon>
        <taxon>Lacipirellulaceae</taxon>
        <taxon>Botrimarina</taxon>
    </lineage>
</organism>
<reference evidence="4 5" key="1">
    <citation type="submission" date="2019-02" db="EMBL/GenBank/DDBJ databases">
        <title>Deep-cultivation of Planctomycetes and their phenomic and genomic characterization uncovers novel biology.</title>
        <authorList>
            <person name="Wiegand S."/>
            <person name="Jogler M."/>
            <person name="Boedeker C."/>
            <person name="Pinto D."/>
            <person name="Vollmers J."/>
            <person name="Rivas-Marin E."/>
            <person name="Kohn T."/>
            <person name="Peeters S.H."/>
            <person name="Heuer A."/>
            <person name="Rast P."/>
            <person name="Oberbeckmann S."/>
            <person name="Bunk B."/>
            <person name="Jeske O."/>
            <person name="Meyerdierks A."/>
            <person name="Storesund J.E."/>
            <person name="Kallscheuer N."/>
            <person name="Luecker S."/>
            <person name="Lage O.M."/>
            <person name="Pohl T."/>
            <person name="Merkel B.J."/>
            <person name="Hornburger P."/>
            <person name="Mueller R.-W."/>
            <person name="Bruemmer F."/>
            <person name="Labrenz M."/>
            <person name="Spormann A.M."/>
            <person name="Op den Camp H."/>
            <person name="Overmann J."/>
            <person name="Amann R."/>
            <person name="Jetten M.S.M."/>
            <person name="Mascher T."/>
            <person name="Medema M.H."/>
            <person name="Devos D.P."/>
            <person name="Kaster A.-K."/>
            <person name="Ovreas L."/>
            <person name="Rohde M."/>
            <person name="Galperin M.Y."/>
            <person name="Jogler C."/>
        </authorList>
    </citation>
    <scope>NUCLEOTIDE SEQUENCE [LARGE SCALE GENOMIC DNA]</scope>
    <source>
        <strain evidence="4 5">Spa11</strain>
    </source>
</reference>
<dbReference type="RefSeq" id="WP_145106396.1">
    <property type="nucleotide sequence ID" value="NZ_CP036349.1"/>
</dbReference>
<feature type="compositionally biased region" description="Pro residues" evidence="1">
    <location>
        <begin position="156"/>
        <end position="181"/>
    </location>
</feature>
<feature type="region of interest" description="Disordered" evidence="1">
    <location>
        <begin position="223"/>
        <end position="247"/>
    </location>
</feature>
<feature type="compositionally biased region" description="Pro residues" evidence="1">
    <location>
        <begin position="125"/>
        <end position="149"/>
    </location>
</feature>
<dbReference type="EMBL" id="CP036349">
    <property type="protein sequence ID" value="QDV72273.1"/>
    <property type="molecule type" value="Genomic_DNA"/>
</dbReference>